<dbReference type="NCBIfam" id="TIGR01131">
    <property type="entry name" value="ATP_synt_6_or_A"/>
    <property type="match status" value="1"/>
</dbReference>
<feature type="transmembrane region" description="Helical" evidence="12">
    <location>
        <begin position="75"/>
        <end position="97"/>
    </location>
</feature>
<dbReference type="PANTHER" id="PTHR11410">
    <property type="entry name" value="ATP SYNTHASE SUBUNIT A"/>
    <property type="match status" value="1"/>
</dbReference>
<gene>
    <name evidence="13" type="primary">atp6</name>
</gene>
<keyword evidence="8" id="KW-0406">Ion transport</keyword>
<keyword evidence="10" id="KW-0066">ATP synthesis</keyword>
<dbReference type="Pfam" id="PF00119">
    <property type="entry name" value="ATP-synt_A"/>
    <property type="match status" value="1"/>
</dbReference>
<proteinExistence type="inferred from homology"/>
<dbReference type="InterPro" id="IPR023011">
    <property type="entry name" value="ATP_synth_F0_asu_AS"/>
</dbReference>
<dbReference type="GO" id="GO:0045259">
    <property type="term" value="C:proton-transporting ATP synthase complex"/>
    <property type="evidence" value="ECO:0007669"/>
    <property type="project" value="UniProtKB-KW"/>
</dbReference>
<evidence type="ECO:0000256" key="12">
    <source>
        <dbReference type="SAM" id="Phobius"/>
    </source>
</evidence>
<dbReference type="InterPro" id="IPR000568">
    <property type="entry name" value="ATP_synth_F0_asu"/>
</dbReference>
<dbReference type="PANTHER" id="PTHR11410:SF0">
    <property type="entry name" value="ATP SYNTHASE SUBUNIT A"/>
    <property type="match status" value="1"/>
</dbReference>
<dbReference type="PRINTS" id="PR00123">
    <property type="entry name" value="ATPASEA"/>
</dbReference>
<evidence type="ECO:0000256" key="7">
    <source>
        <dbReference type="ARBA" id="ARBA00022989"/>
    </source>
</evidence>
<accession>A0A8E5NHZ3</accession>
<evidence type="ECO:0000256" key="10">
    <source>
        <dbReference type="ARBA" id="ARBA00023310"/>
    </source>
</evidence>
<reference evidence="13" key="1">
    <citation type="submission" date="2021-03" db="EMBL/GenBank/DDBJ databases">
        <title>Characterization of the complete mitogenome of a land leech, Haemadipsa crenata Ngamprasertwong.</title>
        <authorList>
            <person name="Meng F."/>
            <person name="Liu Z."/>
        </authorList>
    </citation>
    <scope>NUCLEOTIDE SEQUENCE</scope>
    <source>
        <tissue evidence="13">Jaw</tissue>
    </source>
</reference>
<sequence length="231" mass="26969">MLMDVFSIFDPYEFTPCLYNYIYVTIITIPMFTLIIFNFIWKYKYSSNFIMVVPFNMMMSQCIRSKSSKIKGMSILIMTLFLMIISINLSGLISYSFSLSSHLFYTLLMSFPLWSSLLISSFFKKKKQFIAHLLPDGAPEWLNPFLIIIETVSIMVRPLTLAFRLAANMTAGHVVLSLMNLYLSLMMNKFNLNNMMLTFISSFYLLFEMMICLIQAYIFCLLLTLYCDDHT</sequence>
<evidence type="ECO:0000256" key="3">
    <source>
        <dbReference type="ARBA" id="ARBA00022448"/>
    </source>
</evidence>
<evidence type="ECO:0000256" key="1">
    <source>
        <dbReference type="ARBA" id="ARBA00004141"/>
    </source>
</evidence>
<feature type="transmembrane region" description="Helical" evidence="12">
    <location>
        <begin position="161"/>
        <end position="183"/>
    </location>
</feature>
<protein>
    <recommendedName>
        <fullName evidence="11">ATP synthase subunit a</fullName>
    </recommendedName>
</protein>
<dbReference type="EMBL" id="MW711186">
    <property type="protein sequence ID" value="QVD39085.1"/>
    <property type="molecule type" value="Genomic_DNA"/>
</dbReference>
<evidence type="ECO:0000256" key="9">
    <source>
        <dbReference type="ARBA" id="ARBA00023136"/>
    </source>
</evidence>
<geneLocation type="mitochondrion" evidence="13"/>
<keyword evidence="4" id="KW-0138">CF(0)</keyword>
<dbReference type="CDD" id="cd00310">
    <property type="entry name" value="ATP-synt_Fo_a_6"/>
    <property type="match status" value="1"/>
</dbReference>
<dbReference type="AlphaFoldDB" id="A0A8E5NHZ3"/>
<keyword evidence="6" id="KW-0375">Hydrogen ion transport</keyword>
<feature type="transmembrane region" description="Helical" evidence="12">
    <location>
        <begin position="103"/>
        <end position="123"/>
    </location>
</feature>
<name>A0A8E5NHZ3_9ANNE</name>
<organism evidence="13">
    <name type="scientific">Haemadipsa crenata</name>
    <dbReference type="NCBI Taxonomy" id="933810"/>
    <lineage>
        <taxon>Eukaryota</taxon>
        <taxon>Metazoa</taxon>
        <taxon>Spiralia</taxon>
        <taxon>Lophotrochozoa</taxon>
        <taxon>Annelida</taxon>
        <taxon>Clitellata</taxon>
        <taxon>Hirudinea</taxon>
        <taxon>Hirudinida</taxon>
        <taxon>Hirudiniformes</taxon>
        <taxon>Haemadipsidae</taxon>
        <taxon>Haemadipsa</taxon>
    </lineage>
</organism>
<keyword evidence="13" id="KW-0496">Mitochondrion</keyword>
<comment type="subcellular location">
    <subcellularLocation>
        <location evidence="1">Membrane</location>
        <topology evidence="1">Multi-pass membrane protein</topology>
    </subcellularLocation>
    <subcellularLocation>
        <location evidence="11">Mitochondrion inner membrane</location>
        <topology evidence="11">Multi-pass membrane protein</topology>
    </subcellularLocation>
</comment>
<comment type="similarity">
    <text evidence="2">Belongs to the ATPase A chain family.</text>
</comment>
<dbReference type="PROSITE" id="PS00449">
    <property type="entry name" value="ATPASE_A"/>
    <property type="match status" value="1"/>
</dbReference>
<dbReference type="InterPro" id="IPR035908">
    <property type="entry name" value="F0_ATP_A_sf"/>
</dbReference>
<evidence type="ECO:0000256" key="4">
    <source>
        <dbReference type="ARBA" id="ARBA00022547"/>
    </source>
</evidence>
<keyword evidence="7 12" id="KW-1133">Transmembrane helix</keyword>
<evidence type="ECO:0000256" key="6">
    <source>
        <dbReference type="ARBA" id="ARBA00022781"/>
    </source>
</evidence>
<feature type="transmembrane region" description="Helical" evidence="12">
    <location>
        <begin position="203"/>
        <end position="226"/>
    </location>
</feature>
<dbReference type="GO" id="GO:0005743">
    <property type="term" value="C:mitochondrial inner membrane"/>
    <property type="evidence" value="ECO:0007669"/>
    <property type="project" value="UniProtKB-SubCell"/>
</dbReference>
<evidence type="ECO:0000256" key="2">
    <source>
        <dbReference type="ARBA" id="ARBA00006810"/>
    </source>
</evidence>
<evidence type="ECO:0000256" key="11">
    <source>
        <dbReference type="RuleBase" id="RU004450"/>
    </source>
</evidence>
<evidence type="ECO:0000256" key="5">
    <source>
        <dbReference type="ARBA" id="ARBA00022692"/>
    </source>
</evidence>
<keyword evidence="3" id="KW-0813">Transport</keyword>
<keyword evidence="9 12" id="KW-0472">Membrane</keyword>
<dbReference type="InterPro" id="IPR045083">
    <property type="entry name" value="ATP_synth_F0_asu_bact/mt"/>
</dbReference>
<dbReference type="GO" id="GO:0046933">
    <property type="term" value="F:proton-transporting ATP synthase activity, rotational mechanism"/>
    <property type="evidence" value="ECO:0007669"/>
    <property type="project" value="TreeGrafter"/>
</dbReference>
<evidence type="ECO:0000313" key="13">
    <source>
        <dbReference type="EMBL" id="QVD39085.1"/>
    </source>
</evidence>
<evidence type="ECO:0000256" key="8">
    <source>
        <dbReference type="ARBA" id="ARBA00023065"/>
    </source>
</evidence>
<dbReference type="Gene3D" id="1.20.120.220">
    <property type="entry name" value="ATP synthase, F0 complex, subunit A"/>
    <property type="match status" value="1"/>
</dbReference>
<dbReference type="GeneID" id="68205263"/>
<feature type="transmembrane region" description="Helical" evidence="12">
    <location>
        <begin position="20"/>
        <end position="41"/>
    </location>
</feature>
<dbReference type="SUPFAM" id="SSF81336">
    <property type="entry name" value="F1F0 ATP synthase subunit A"/>
    <property type="match status" value="1"/>
</dbReference>
<dbReference type="RefSeq" id="YP_010180282.1">
    <property type="nucleotide sequence ID" value="NC_058234.1"/>
</dbReference>
<keyword evidence="5 12" id="KW-0812">Transmembrane</keyword>